<evidence type="ECO:0000259" key="6">
    <source>
        <dbReference type="PROSITE" id="PS51736"/>
    </source>
</evidence>
<dbReference type="GO" id="GO:0003677">
    <property type="term" value="F:DNA binding"/>
    <property type="evidence" value="ECO:0007669"/>
    <property type="project" value="UniProtKB-KW"/>
</dbReference>
<dbReference type="Pfam" id="PF00239">
    <property type="entry name" value="Resolvase"/>
    <property type="match status" value="1"/>
</dbReference>
<dbReference type="GO" id="GO:0000150">
    <property type="term" value="F:DNA strand exchange activity"/>
    <property type="evidence" value="ECO:0007669"/>
    <property type="project" value="InterPro"/>
</dbReference>
<gene>
    <name evidence="7" type="ORF">CXB77_18885</name>
</gene>
<evidence type="ECO:0000256" key="2">
    <source>
        <dbReference type="ARBA" id="ARBA00023125"/>
    </source>
</evidence>
<dbReference type="Gene3D" id="3.90.1750.20">
    <property type="entry name" value="Putative Large Serine Recombinase, Chain B, Domain 2"/>
    <property type="match status" value="1"/>
</dbReference>
<organism evidence="7 8">
    <name type="scientific">Chromatium okenii</name>
    <dbReference type="NCBI Taxonomy" id="61644"/>
    <lineage>
        <taxon>Bacteria</taxon>
        <taxon>Pseudomonadati</taxon>
        <taxon>Pseudomonadota</taxon>
        <taxon>Gammaproteobacteria</taxon>
        <taxon>Chromatiales</taxon>
        <taxon>Chromatiaceae</taxon>
        <taxon>Chromatium</taxon>
    </lineage>
</organism>
<dbReference type="SMART" id="SM00857">
    <property type="entry name" value="Resolvase"/>
    <property type="match status" value="1"/>
</dbReference>
<dbReference type="PANTHER" id="PTHR30461">
    <property type="entry name" value="DNA-INVERTASE FROM LAMBDOID PROPHAGE"/>
    <property type="match status" value="1"/>
</dbReference>
<dbReference type="InterPro" id="IPR050639">
    <property type="entry name" value="SSR_resolvase"/>
</dbReference>
<dbReference type="InterPro" id="IPR036162">
    <property type="entry name" value="Resolvase-like_N_sf"/>
</dbReference>
<dbReference type="EMBL" id="PPGH01000045">
    <property type="protein sequence ID" value="PQJ94696.1"/>
    <property type="molecule type" value="Genomic_DNA"/>
</dbReference>
<accession>A0A2S7XM17</accession>
<evidence type="ECO:0000313" key="7">
    <source>
        <dbReference type="EMBL" id="PQJ94696.1"/>
    </source>
</evidence>
<proteinExistence type="predicted"/>
<evidence type="ECO:0000256" key="1">
    <source>
        <dbReference type="ARBA" id="ARBA00022908"/>
    </source>
</evidence>
<dbReference type="AlphaFoldDB" id="A0A2S7XM17"/>
<reference evidence="7 8" key="1">
    <citation type="submission" date="2018-01" db="EMBL/GenBank/DDBJ databases">
        <title>The complete genome sequence of Chromatium okenii LaCa, a purple sulfur bacterium with a turbulent life.</title>
        <authorList>
            <person name="Luedin S.M."/>
            <person name="Liechti N."/>
            <person name="Storelli N."/>
            <person name="Danza F."/>
            <person name="Wittwer M."/>
            <person name="Pothier J.F."/>
            <person name="Tonolla M.A."/>
        </authorList>
    </citation>
    <scope>NUCLEOTIDE SEQUENCE [LARGE SCALE GENOMIC DNA]</scope>
    <source>
        <strain evidence="7 8">LaCa</strain>
    </source>
</reference>
<sequence length="270" mass="29750">MIKTKTVAYLRVSTDSQADKGFSLQAQEEKVKQYAALYDLELIDIVIDAGASAKSIDRPGLQRALGMLKAGEATALLVVKLDRLTRKVADLGRLIEDYFSGEKLALLSVSEQIDTRSASGRLILNILASVSQWEREAIGERTRETLQSKKARGEVTGRIPYGYTAVINDKGVKMLEPMIAELAVIKIARELRKAGLSLKKIAIELDKRGIQSRNGKVFVAMQVSRMMEQHDRANTGFNPNSVTVISTGFPAGAIPAIAQWQWQSLDQQSF</sequence>
<evidence type="ECO:0000256" key="5">
    <source>
        <dbReference type="PROSITE-ProRule" id="PRU10137"/>
    </source>
</evidence>
<comment type="caution">
    <text evidence="7">The sequence shown here is derived from an EMBL/GenBank/DDBJ whole genome shotgun (WGS) entry which is preliminary data.</text>
</comment>
<feature type="active site" description="O-(5'-phospho-DNA)-serine intermediate" evidence="4 5">
    <location>
        <position position="13"/>
    </location>
</feature>
<dbReference type="RefSeq" id="WP_105075080.1">
    <property type="nucleotide sequence ID" value="NZ_PPGH01000045.1"/>
</dbReference>
<feature type="domain" description="Resolvase/invertase-type recombinase catalytic" evidence="6">
    <location>
        <begin position="5"/>
        <end position="153"/>
    </location>
</feature>
<dbReference type="CDD" id="cd00338">
    <property type="entry name" value="Ser_Recombinase"/>
    <property type="match status" value="1"/>
</dbReference>
<dbReference type="GO" id="GO:0015074">
    <property type="term" value="P:DNA integration"/>
    <property type="evidence" value="ECO:0007669"/>
    <property type="project" value="UniProtKB-KW"/>
</dbReference>
<dbReference type="OrthoDB" id="9811097at2"/>
<keyword evidence="1" id="KW-0229">DNA integration</keyword>
<evidence type="ECO:0000256" key="4">
    <source>
        <dbReference type="PIRSR" id="PIRSR606118-50"/>
    </source>
</evidence>
<dbReference type="InterPro" id="IPR006119">
    <property type="entry name" value="Resolv_N"/>
</dbReference>
<name>A0A2S7XM17_9GAMM</name>
<dbReference type="PROSITE" id="PS00397">
    <property type="entry name" value="RECOMBINASES_1"/>
    <property type="match status" value="1"/>
</dbReference>
<evidence type="ECO:0000313" key="8">
    <source>
        <dbReference type="Proteomes" id="UP000239936"/>
    </source>
</evidence>
<dbReference type="InterPro" id="IPR038109">
    <property type="entry name" value="DNA_bind_recomb_sf"/>
</dbReference>
<dbReference type="InterPro" id="IPR006118">
    <property type="entry name" value="Recombinase_CS"/>
</dbReference>
<keyword evidence="8" id="KW-1185">Reference proteome</keyword>
<dbReference type="SUPFAM" id="SSF53041">
    <property type="entry name" value="Resolvase-like"/>
    <property type="match status" value="1"/>
</dbReference>
<protein>
    <submittedName>
        <fullName evidence="7">Recombinase</fullName>
    </submittedName>
</protein>
<dbReference type="PANTHER" id="PTHR30461:SF2">
    <property type="entry name" value="SERINE RECOMBINASE PINE-RELATED"/>
    <property type="match status" value="1"/>
</dbReference>
<keyword evidence="2" id="KW-0238">DNA-binding</keyword>
<keyword evidence="3" id="KW-0233">DNA recombination</keyword>
<dbReference type="Proteomes" id="UP000239936">
    <property type="component" value="Unassembled WGS sequence"/>
</dbReference>
<dbReference type="Gene3D" id="3.40.50.1390">
    <property type="entry name" value="Resolvase, N-terminal catalytic domain"/>
    <property type="match status" value="1"/>
</dbReference>
<dbReference type="PROSITE" id="PS51736">
    <property type="entry name" value="RECOMBINASES_3"/>
    <property type="match status" value="1"/>
</dbReference>
<evidence type="ECO:0000256" key="3">
    <source>
        <dbReference type="ARBA" id="ARBA00023172"/>
    </source>
</evidence>